<gene>
    <name evidence="1" type="ORF">SAMN05444410_1179</name>
</gene>
<name>A0A8X8IF31_9BACT</name>
<reference evidence="1 2" key="1">
    <citation type="submission" date="2016-10" db="EMBL/GenBank/DDBJ databases">
        <authorList>
            <person name="Varghese N."/>
            <person name="Submissions S."/>
        </authorList>
    </citation>
    <scope>NUCLEOTIDE SEQUENCE [LARGE SCALE GENOMIC DNA]</scope>
    <source>
        <strain evidence="1 2">DSM 25353</strain>
    </source>
</reference>
<keyword evidence="2" id="KW-1185">Reference proteome</keyword>
<comment type="caution">
    <text evidence="1">The sequence shown here is derived from an EMBL/GenBank/DDBJ whole genome shotgun (WGS) entry which is preliminary data.</text>
</comment>
<evidence type="ECO:0000313" key="1">
    <source>
        <dbReference type="EMBL" id="SDX47523.1"/>
    </source>
</evidence>
<organism evidence="1 2">
    <name type="scientific">Hydrobacter penzbergensis</name>
    <dbReference type="NCBI Taxonomy" id="1235997"/>
    <lineage>
        <taxon>Bacteria</taxon>
        <taxon>Pseudomonadati</taxon>
        <taxon>Bacteroidota</taxon>
        <taxon>Chitinophagia</taxon>
        <taxon>Chitinophagales</taxon>
        <taxon>Chitinophagaceae</taxon>
        <taxon>Hydrobacter</taxon>
    </lineage>
</organism>
<accession>A0A8X8IF31</accession>
<dbReference type="AlphaFoldDB" id="A0A8X8IF31"/>
<sequence>MSATYEIQEWEQMDVAALAARINRLITDDFSGLINLLYRLDISEAKLKKLLSEHPQEDAGKIIAELIVERQQQKLQARQQFHREDNIPEDEKW</sequence>
<dbReference type="Proteomes" id="UP000198711">
    <property type="component" value="Unassembled WGS sequence"/>
</dbReference>
<dbReference type="EMBL" id="FNNO01000017">
    <property type="protein sequence ID" value="SDX47523.1"/>
    <property type="molecule type" value="Genomic_DNA"/>
</dbReference>
<evidence type="ECO:0000313" key="2">
    <source>
        <dbReference type="Proteomes" id="UP000198711"/>
    </source>
</evidence>
<protein>
    <submittedName>
        <fullName evidence="1">Uncharacterized protein</fullName>
    </submittedName>
</protein>
<proteinExistence type="predicted"/>
<dbReference type="RefSeq" id="WP_092726254.1">
    <property type="nucleotide sequence ID" value="NZ_FNNO01000017.1"/>
</dbReference>